<dbReference type="Proteomes" id="UP000004925">
    <property type="component" value="Unassembled WGS sequence"/>
</dbReference>
<sequence>MDKGNKNFNIVSFLFNNESFINGLLENLKKELMEVIFSDNLSLFKKSIFIQGVFTYANLILSNNTSMLDEEKNKIMQEIVEISNLLAENSMEDMKRYTN</sequence>
<dbReference type="GeneID" id="79798966"/>
<protein>
    <recommendedName>
        <fullName evidence="3">TetR family transcriptional regulator</fullName>
    </recommendedName>
</protein>
<dbReference type="AlphaFoldDB" id="A0A0M1VVX1"/>
<organism evidence="1 2">
    <name type="scientific">Fusobacterium vincentii 4_1_13</name>
    <dbReference type="NCBI Taxonomy" id="469606"/>
    <lineage>
        <taxon>Bacteria</taxon>
        <taxon>Fusobacteriati</taxon>
        <taxon>Fusobacteriota</taxon>
        <taxon>Fusobacteriia</taxon>
        <taxon>Fusobacteriales</taxon>
        <taxon>Fusobacteriaceae</taxon>
        <taxon>Fusobacterium</taxon>
    </lineage>
</organism>
<evidence type="ECO:0000313" key="2">
    <source>
        <dbReference type="Proteomes" id="UP000004925"/>
    </source>
</evidence>
<gene>
    <name evidence="1" type="ORF">FSCG_01544</name>
</gene>
<evidence type="ECO:0008006" key="3">
    <source>
        <dbReference type="Google" id="ProtNLM"/>
    </source>
</evidence>
<dbReference type="eggNOG" id="ENOG5032V7K">
    <property type="taxonomic scope" value="Bacteria"/>
</dbReference>
<dbReference type="RefSeq" id="WP_008797724.1">
    <property type="nucleotide sequence ID" value="NZ_KQ235738.1"/>
</dbReference>
<comment type="caution">
    <text evidence="1">The sequence shown here is derived from an EMBL/GenBank/DDBJ whole genome shotgun (WGS) entry which is preliminary data.</text>
</comment>
<dbReference type="EMBL" id="ACDE02000024">
    <property type="protein sequence ID" value="EEO40831.1"/>
    <property type="molecule type" value="Genomic_DNA"/>
</dbReference>
<accession>A0A0M1VVX1</accession>
<name>A0A0M1VVX1_FUSVC</name>
<evidence type="ECO:0000313" key="1">
    <source>
        <dbReference type="EMBL" id="EEO40831.1"/>
    </source>
</evidence>
<proteinExistence type="predicted"/>
<dbReference type="HOGENOM" id="CLU_2316218_0_0_0"/>
<reference evidence="1 2" key="1">
    <citation type="submission" date="2011-10" db="EMBL/GenBank/DDBJ databases">
        <title>The Genome Sequence of Fusobacterium sp. 4_1_13.</title>
        <authorList>
            <consortium name="The Broad Institute Genome Sequencing Platform"/>
            <person name="Earl A."/>
            <person name="Ward D."/>
            <person name="Feldgarden M."/>
            <person name="Gevers D."/>
            <person name="Strauss J."/>
            <person name="Ambrose C."/>
            <person name="Allen-Vercoe E."/>
            <person name="Young S.K."/>
            <person name="Zeng Q."/>
            <person name="Gargeya S."/>
            <person name="Fitzgerald M."/>
            <person name="Haas B."/>
            <person name="Abouelleil A."/>
            <person name="Alvarado L."/>
            <person name="Arachchi H.M."/>
            <person name="Berlin A."/>
            <person name="Brown A."/>
            <person name="Chapman S.B."/>
            <person name="Chen Z."/>
            <person name="Dunbar C."/>
            <person name="Freedman E."/>
            <person name="Gearin G."/>
            <person name="Goldberg J."/>
            <person name="Griggs A."/>
            <person name="Gujja S."/>
            <person name="Heiman D."/>
            <person name="Howarth C."/>
            <person name="Larson L."/>
            <person name="Lui A."/>
            <person name="MacDonald P.J."/>
            <person name="Montmayeur A."/>
            <person name="Murphy C."/>
            <person name="Neiman D."/>
            <person name="Pearson M."/>
            <person name="Priest M."/>
            <person name="Roberts A."/>
            <person name="Saif S."/>
            <person name="Shea T."/>
            <person name="Shenoy N."/>
            <person name="Sisk P."/>
            <person name="Stolte C."/>
            <person name="Sykes S."/>
            <person name="Wortman J."/>
            <person name="Nusbaum C."/>
            <person name="Birren B."/>
        </authorList>
    </citation>
    <scope>NUCLEOTIDE SEQUENCE [LARGE SCALE GENOMIC DNA]</scope>
    <source>
        <strain evidence="1 2">4_1_13</strain>
    </source>
</reference>